<evidence type="ECO:0000256" key="3">
    <source>
        <dbReference type="ARBA" id="ARBA00022692"/>
    </source>
</evidence>
<sequence length="514" mass="54956">MSPRWAFVPIHVNVLRSIGKSGDVTTTARTITTSVPARLDRLPWSRWHWTVVIGLGTVWVLDGLEVTVVGNIAGRLSEQGSGLSISSGGVTGLAAALYVAGACSGALFFGRLTDLFGRKRLFMVTLAVYLTATALTALSYSSWWFFAFRFLTGFGIGGEYAAINSAIDELIPAVYRGRVDLIINGSFWLGAIAGSLLSILMLDTSIFAKHVGWRLTFALGVVLGLVILLVRRHVPESPRWLFIHGREEEAEELVTLIEERVTLEKGAPLPPAKGRLVIRQRESFGFRDIARTVFSDYRRRAVLGLALFIGQAFLYNAITFGFGAILTRFFGVSTSRTGYFFAVIAVGNFLGPLFLGKLFDTVGRRIMISSTYLLAGVLLFGTAWLFGDGRLNAVTLTACWAVVLFFASAGASSAYLTVSEIFPMETRAMAIAFFYAVGTAVGGISGPLLFASLTQSGVVGDTVLAFSIGAGLMCGGGVIAAFLAVRAEGRSLEDIAAPLSVTSADPLPAPAPAE</sequence>
<keyword evidence="4 6" id="KW-1133">Transmembrane helix</keyword>
<proteinExistence type="predicted"/>
<dbReference type="InterPro" id="IPR005828">
    <property type="entry name" value="MFS_sugar_transport-like"/>
</dbReference>
<dbReference type="OrthoDB" id="9787026at2"/>
<dbReference type="EMBL" id="NHZO01000148">
    <property type="protein sequence ID" value="PHQ50843.1"/>
    <property type="molecule type" value="Genomic_DNA"/>
</dbReference>
<comment type="subcellular location">
    <subcellularLocation>
        <location evidence="1">Cell membrane</location>
        <topology evidence="1">Multi-pass membrane protein</topology>
    </subcellularLocation>
</comment>
<feature type="transmembrane region" description="Helical" evidence="6">
    <location>
        <begin position="338"/>
        <end position="359"/>
    </location>
</feature>
<keyword evidence="2" id="KW-0813">Transport</keyword>
<dbReference type="PROSITE" id="PS50850">
    <property type="entry name" value="MFS"/>
    <property type="match status" value="1"/>
</dbReference>
<keyword evidence="5 6" id="KW-0472">Membrane</keyword>
<feature type="transmembrane region" description="Helical" evidence="6">
    <location>
        <begin position="393"/>
        <end position="416"/>
    </location>
</feature>
<accession>A0A2G1XHZ1</accession>
<feature type="transmembrane region" description="Helical" evidence="6">
    <location>
        <begin position="428"/>
        <end position="451"/>
    </location>
</feature>
<dbReference type="Proteomes" id="UP000222531">
    <property type="component" value="Unassembled WGS sequence"/>
</dbReference>
<feature type="transmembrane region" description="Helical" evidence="6">
    <location>
        <begin position="85"/>
        <end position="109"/>
    </location>
</feature>
<keyword evidence="3 6" id="KW-0812">Transmembrane</keyword>
<dbReference type="GO" id="GO:0022857">
    <property type="term" value="F:transmembrane transporter activity"/>
    <property type="evidence" value="ECO:0007669"/>
    <property type="project" value="InterPro"/>
</dbReference>
<feature type="transmembrane region" description="Helical" evidence="6">
    <location>
        <begin position="121"/>
        <end position="140"/>
    </location>
</feature>
<dbReference type="AlphaFoldDB" id="A0A2G1XHZ1"/>
<feature type="transmembrane region" description="Helical" evidence="6">
    <location>
        <begin position="146"/>
        <end position="167"/>
    </location>
</feature>
<dbReference type="Gene3D" id="1.20.1250.20">
    <property type="entry name" value="MFS general substrate transporter like domains"/>
    <property type="match status" value="1"/>
</dbReference>
<dbReference type="GO" id="GO:0005886">
    <property type="term" value="C:plasma membrane"/>
    <property type="evidence" value="ECO:0007669"/>
    <property type="project" value="UniProtKB-SubCell"/>
</dbReference>
<dbReference type="SUPFAM" id="SSF103473">
    <property type="entry name" value="MFS general substrate transporter"/>
    <property type="match status" value="1"/>
</dbReference>
<feature type="transmembrane region" description="Helical" evidence="6">
    <location>
        <begin position="211"/>
        <end position="230"/>
    </location>
</feature>
<gene>
    <name evidence="8" type="ORF">BLA24_19000</name>
</gene>
<comment type="caution">
    <text evidence="8">The sequence shown here is derived from an EMBL/GenBank/DDBJ whole genome shotgun (WGS) entry which is preliminary data.</text>
</comment>
<feature type="transmembrane region" description="Helical" evidence="6">
    <location>
        <begin position="179"/>
        <end position="199"/>
    </location>
</feature>
<feature type="transmembrane region" description="Helical" evidence="6">
    <location>
        <begin position="301"/>
        <end position="326"/>
    </location>
</feature>
<evidence type="ECO:0000256" key="4">
    <source>
        <dbReference type="ARBA" id="ARBA00022989"/>
    </source>
</evidence>
<reference evidence="8 9" key="1">
    <citation type="journal article" date="2017" name="Biochemistry">
        <title>Identification of the Biosynthetic Pathway for the Antibiotic Bicyclomycin.</title>
        <authorList>
            <person name="Patteson J."/>
            <person name="Cai W."/>
            <person name="Johnson R.A."/>
            <person name="Santa Maria K."/>
            <person name="Li B."/>
        </authorList>
    </citation>
    <scope>NUCLEOTIDE SEQUENCE [LARGE SCALE GENOMIC DNA]</scope>
    <source>
        <strain evidence="8 9">ATCC 21532</strain>
    </source>
</reference>
<evidence type="ECO:0000256" key="1">
    <source>
        <dbReference type="ARBA" id="ARBA00004651"/>
    </source>
</evidence>
<evidence type="ECO:0000259" key="7">
    <source>
        <dbReference type="PROSITE" id="PS50850"/>
    </source>
</evidence>
<feature type="domain" description="Major facilitator superfamily (MFS) profile" evidence="7">
    <location>
        <begin position="51"/>
        <end position="488"/>
    </location>
</feature>
<evidence type="ECO:0000313" key="8">
    <source>
        <dbReference type="EMBL" id="PHQ50843.1"/>
    </source>
</evidence>
<name>A0A2G1XHZ1_STRCJ</name>
<dbReference type="PANTHER" id="PTHR23511">
    <property type="entry name" value="SYNAPTIC VESICLE GLYCOPROTEIN 2"/>
    <property type="match status" value="1"/>
</dbReference>
<evidence type="ECO:0000256" key="6">
    <source>
        <dbReference type="SAM" id="Phobius"/>
    </source>
</evidence>
<feature type="transmembrane region" description="Helical" evidence="6">
    <location>
        <begin position="463"/>
        <end position="485"/>
    </location>
</feature>
<dbReference type="InterPro" id="IPR020846">
    <property type="entry name" value="MFS_dom"/>
</dbReference>
<organism evidence="8 9">
    <name type="scientific">Streptomyces cinnamoneus</name>
    <name type="common">Streptoverticillium cinnamoneum</name>
    <dbReference type="NCBI Taxonomy" id="53446"/>
    <lineage>
        <taxon>Bacteria</taxon>
        <taxon>Bacillati</taxon>
        <taxon>Actinomycetota</taxon>
        <taxon>Actinomycetes</taxon>
        <taxon>Kitasatosporales</taxon>
        <taxon>Streptomycetaceae</taxon>
        <taxon>Streptomyces</taxon>
        <taxon>Streptomyces cinnamoneus group</taxon>
    </lineage>
</organism>
<feature type="transmembrane region" description="Helical" evidence="6">
    <location>
        <begin position="47"/>
        <end position="73"/>
    </location>
</feature>
<evidence type="ECO:0000313" key="9">
    <source>
        <dbReference type="Proteomes" id="UP000222531"/>
    </source>
</evidence>
<evidence type="ECO:0000256" key="5">
    <source>
        <dbReference type="ARBA" id="ARBA00023136"/>
    </source>
</evidence>
<dbReference type="InterPro" id="IPR036259">
    <property type="entry name" value="MFS_trans_sf"/>
</dbReference>
<keyword evidence="9" id="KW-1185">Reference proteome</keyword>
<dbReference type="CDD" id="cd17316">
    <property type="entry name" value="MFS_SV2_like"/>
    <property type="match status" value="1"/>
</dbReference>
<feature type="transmembrane region" description="Helical" evidence="6">
    <location>
        <begin position="366"/>
        <end position="387"/>
    </location>
</feature>
<dbReference type="Pfam" id="PF00083">
    <property type="entry name" value="Sugar_tr"/>
    <property type="match status" value="1"/>
</dbReference>
<protein>
    <submittedName>
        <fullName evidence="8">MFS transporter</fullName>
    </submittedName>
</protein>
<evidence type="ECO:0000256" key="2">
    <source>
        <dbReference type="ARBA" id="ARBA00022448"/>
    </source>
</evidence>